<evidence type="ECO:0000256" key="2">
    <source>
        <dbReference type="ARBA" id="ARBA00004123"/>
    </source>
</evidence>
<dbReference type="InParanoid" id="E9FRG6"/>
<dbReference type="GO" id="GO:0051536">
    <property type="term" value="F:iron-sulfur cluster binding"/>
    <property type="evidence" value="ECO:0007669"/>
    <property type="project" value="UniProtKB-KW"/>
</dbReference>
<dbReference type="InterPro" id="IPR006554">
    <property type="entry name" value="Helicase-like_DEXD_c2"/>
</dbReference>
<dbReference type="KEGG" id="dpx:DAPPUDRAFT_190335"/>
<dbReference type="Proteomes" id="UP000000305">
    <property type="component" value="Unassembled WGS sequence"/>
</dbReference>
<dbReference type="Pfam" id="PF06733">
    <property type="entry name" value="DEAD_2"/>
    <property type="match status" value="1"/>
</dbReference>
<proteinExistence type="inferred from homology"/>
<keyword evidence="12" id="KW-0539">Nucleus</keyword>
<reference evidence="15 16" key="1">
    <citation type="journal article" date="2011" name="Science">
        <title>The ecoresponsive genome of Daphnia pulex.</title>
        <authorList>
            <person name="Colbourne J.K."/>
            <person name="Pfrender M.E."/>
            <person name="Gilbert D."/>
            <person name="Thomas W.K."/>
            <person name="Tucker A."/>
            <person name="Oakley T.H."/>
            <person name="Tokishita S."/>
            <person name="Aerts A."/>
            <person name="Arnold G.J."/>
            <person name="Basu M.K."/>
            <person name="Bauer D.J."/>
            <person name="Caceres C.E."/>
            <person name="Carmel L."/>
            <person name="Casola C."/>
            <person name="Choi J.H."/>
            <person name="Detter J.C."/>
            <person name="Dong Q."/>
            <person name="Dusheyko S."/>
            <person name="Eads B.D."/>
            <person name="Frohlich T."/>
            <person name="Geiler-Samerotte K.A."/>
            <person name="Gerlach D."/>
            <person name="Hatcher P."/>
            <person name="Jogdeo S."/>
            <person name="Krijgsveld J."/>
            <person name="Kriventseva E.V."/>
            <person name="Kultz D."/>
            <person name="Laforsch C."/>
            <person name="Lindquist E."/>
            <person name="Lopez J."/>
            <person name="Manak J.R."/>
            <person name="Muller J."/>
            <person name="Pangilinan J."/>
            <person name="Patwardhan R.P."/>
            <person name="Pitluck S."/>
            <person name="Pritham E.J."/>
            <person name="Rechtsteiner A."/>
            <person name="Rho M."/>
            <person name="Rogozin I.B."/>
            <person name="Sakarya O."/>
            <person name="Salamov A."/>
            <person name="Schaack S."/>
            <person name="Shapiro H."/>
            <person name="Shiga Y."/>
            <person name="Skalitzky C."/>
            <person name="Smith Z."/>
            <person name="Souvorov A."/>
            <person name="Sung W."/>
            <person name="Tang Z."/>
            <person name="Tsuchiya D."/>
            <person name="Tu H."/>
            <person name="Vos H."/>
            <person name="Wang M."/>
            <person name="Wolf Y.I."/>
            <person name="Yamagata H."/>
            <person name="Yamada T."/>
            <person name="Ye Y."/>
            <person name="Shaw J.R."/>
            <person name="Andrews J."/>
            <person name="Crease T.J."/>
            <person name="Tang H."/>
            <person name="Lucas S.M."/>
            <person name="Robertson H.M."/>
            <person name="Bork P."/>
            <person name="Koonin E.V."/>
            <person name="Zdobnov E.M."/>
            <person name="Grigoriev I.V."/>
            <person name="Lynch M."/>
            <person name="Boore J.L."/>
        </authorList>
    </citation>
    <scope>NUCLEOTIDE SEQUENCE [LARGE SCALE GENOMIC DNA]</scope>
</reference>
<dbReference type="GO" id="GO:0046872">
    <property type="term" value="F:metal ion binding"/>
    <property type="evidence" value="ECO:0007669"/>
    <property type="project" value="UniProtKB-KW"/>
</dbReference>
<dbReference type="SUPFAM" id="SSF52540">
    <property type="entry name" value="P-loop containing nucleoside triphosphate hydrolases"/>
    <property type="match status" value="2"/>
</dbReference>
<dbReference type="SMART" id="SM00491">
    <property type="entry name" value="HELICc2"/>
    <property type="match status" value="1"/>
</dbReference>
<feature type="domain" description="Helicase ATP-binding" evidence="14">
    <location>
        <begin position="3"/>
        <end position="418"/>
    </location>
</feature>
<dbReference type="OrthoDB" id="267079at2759"/>
<dbReference type="GO" id="GO:0034085">
    <property type="term" value="P:establishment of sister chromatid cohesion"/>
    <property type="evidence" value="ECO:0000318"/>
    <property type="project" value="GO_Central"/>
</dbReference>
<dbReference type="GO" id="GO:0003678">
    <property type="term" value="F:DNA helicase activity"/>
    <property type="evidence" value="ECO:0000318"/>
    <property type="project" value="GO_Central"/>
</dbReference>
<dbReference type="Gene3D" id="3.40.50.300">
    <property type="entry name" value="P-loop containing nucleotide triphosphate hydrolases"/>
    <property type="match status" value="3"/>
</dbReference>
<feature type="compositionally biased region" description="Low complexity" evidence="13">
    <location>
        <begin position="150"/>
        <end position="163"/>
    </location>
</feature>
<feature type="region of interest" description="Disordered" evidence="13">
    <location>
        <begin position="262"/>
        <end position="286"/>
    </location>
</feature>
<dbReference type="eggNOG" id="KOG1133">
    <property type="taxonomic scope" value="Eukaryota"/>
</dbReference>
<keyword evidence="9" id="KW-0408">Iron</keyword>
<feature type="compositionally biased region" description="Polar residues" evidence="13">
    <location>
        <begin position="135"/>
        <end position="144"/>
    </location>
</feature>
<keyword evidence="16" id="KW-1185">Reference proteome</keyword>
<keyword evidence="4" id="KW-0479">Metal-binding</keyword>
<comment type="subcellular location">
    <subcellularLocation>
        <location evidence="2">Nucleus</location>
    </subcellularLocation>
</comment>
<dbReference type="GO" id="GO:0016818">
    <property type="term" value="F:hydrolase activity, acting on acid anhydrides, in phosphorus-containing anhydrides"/>
    <property type="evidence" value="ECO:0007669"/>
    <property type="project" value="InterPro"/>
</dbReference>
<dbReference type="GO" id="GO:0005634">
    <property type="term" value="C:nucleus"/>
    <property type="evidence" value="ECO:0000318"/>
    <property type="project" value="GO_Central"/>
</dbReference>
<dbReference type="GO" id="GO:0005524">
    <property type="term" value="F:ATP binding"/>
    <property type="evidence" value="ECO:0007669"/>
    <property type="project" value="UniProtKB-KW"/>
</dbReference>
<evidence type="ECO:0000256" key="9">
    <source>
        <dbReference type="ARBA" id="ARBA00023004"/>
    </source>
</evidence>
<dbReference type="InterPro" id="IPR014013">
    <property type="entry name" value="Helic_SF1/SF2_ATP-bd_DinG/Rad3"/>
</dbReference>
<dbReference type="STRING" id="6669.E9FRG6"/>
<keyword evidence="6" id="KW-0378">Hydrolase</keyword>
<dbReference type="InterPro" id="IPR006555">
    <property type="entry name" value="ATP-dep_Helicase_C"/>
</dbReference>
<dbReference type="PhylomeDB" id="E9FRG6"/>
<name>E9FRG6_DAPPU</name>
<dbReference type="FunFam" id="3.40.50.300:FF:001250">
    <property type="entry name" value="Putative ATP-dependent RNA helicase DDX11"/>
    <property type="match status" value="1"/>
</dbReference>
<evidence type="ECO:0000256" key="12">
    <source>
        <dbReference type="ARBA" id="ARBA00023242"/>
    </source>
</evidence>
<dbReference type="NCBIfam" id="TIGR00604">
    <property type="entry name" value="rad3"/>
    <property type="match status" value="1"/>
</dbReference>
<keyword evidence="5" id="KW-0547">Nucleotide-binding</keyword>
<dbReference type="OMA" id="QTHQFRD"/>
<dbReference type="PANTHER" id="PTHR11472:SF41">
    <property type="entry name" value="ATP-DEPENDENT DNA HELICASE DDX11-RELATED"/>
    <property type="match status" value="1"/>
</dbReference>
<comment type="similarity">
    <text evidence="3">Belongs to the DEAD box helicase family. DEAH subfamily. DDX11/CHL1 sub-subfamily.</text>
</comment>
<dbReference type="InterPro" id="IPR045028">
    <property type="entry name" value="DinG/Rad3-like"/>
</dbReference>
<evidence type="ECO:0000313" key="16">
    <source>
        <dbReference type="Proteomes" id="UP000000305"/>
    </source>
</evidence>
<dbReference type="PANTHER" id="PTHR11472">
    <property type="entry name" value="DNA REPAIR DEAD HELICASE RAD3/XP-D SUBFAMILY MEMBER"/>
    <property type="match status" value="1"/>
</dbReference>
<dbReference type="InterPro" id="IPR013020">
    <property type="entry name" value="Rad3/Chl1-like"/>
</dbReference>
<dbReference type="FunCoup" id="E9FRG6">
    <property type="interactions" value="1493"/>
</dbReference>
<evidence type="ECO:0000256" key="7">
    <source>
        <dbReference type="ARBA" id="ARBA00022806"/>
    </source>
</evidence>
<dbReference type="CDD" id="cd18788">
    <property type="entry name" value="SF2_C_XPD"/>
    <property type="match status" value="1"/>
</dbReference>
<accession>E9FRG6</accession>
<keyword evidence="11" id="KW-0413">Isomerase</keyword>
<evidence type="ECO:0000256" key="5">
    <source>
        <dbReference type="ARBA" id="ARBA00022741"/>
    </source>
</evidence>
<organism evidence="15 16">
    <name type="scientific">Daphnia pulex</name>
    <name type="common">Water flea</name>
    <dbReference type="NCBI Taxonomy" id="6669"/>
    <lineage>
        <taxon>Eukaryota</taxon>
        <taxon>Metazoa</taxon>
        <taxon>Ecdysozoa</taxon>
        <taxon>Arthropoda</taxon>
        <taxon>Crustacea</taxon>
        <taxon>Branchiopoda</taxon>
        <taxon>Diplostraca</taxon>
        <taxon>Cladocera</taxon>
        <taxon>Anomopoda</taxon>
        <taxon>Daphniidae</taxon>
        <taxon>Daphnia</taxon>
    </lineage>
</organism>
<evidence type="ECO:0000256" key="3">
    <source>
        <dbReference type="ARBA" id="ARBA00008435"/>
    </source>
</evidence>
<evidence type="ECO:0000256" key="8">
    <source>
        <dbReference type="ARBA" id="ARBA00022840"/>
    </source>
</evidence>
<gene>
    <name evidence="15" type="ORF">DAPPUDRAFT_190335</name>
</gene>
<dbReference type="SMART" id="SM00488">
    <property type="entry name" value="DEXDc2"/>
    <property type="match status" value="1"/>
</dbReference>
<evidence type="ECO:0000256" key="4">
    <source>
        <dbReference type="ARBA" id="ARBA00022723"/>
    </source>
</evidence>
<evidence type="ECO:0000256" key="10">
    <source>
        <dbReference type="ARBA" id="ARBA00023014"/>
    </source>
</evidence>
<dbReference type="AlphaFoldDB" id="E9FRG6"/>
<dbReference type="EMBL" id="GL732523">
    <property type="protein sequence ID" value="EFX90202.1"/>
    <property type="molecule type" value="Genomic_DNA"/>
</dbReference>
<dbReference type="GO" id="GO:0003677">
    <property type="term" value="F:DNA binding"/>
    <property type="evidence" value="ECO:0007669"/>
    <property type="project" value="InterPro"/>
</dbReference>
<dbReference type="InterPro" id="IPR010614">
    <property type="entry name" value="RAD3-like_helicase_DEAD"/>
</dbReference>
<sequence length="898" mass="100582">MDVPEGFRFPFEPYPIQLDFMKSLYKCIEQGKLGIFESPTGTGKSLSLICGALTWLADHECHQKSQLEEKLKILSKGVEDENPALKQATDAQVEPTWFTLAKKNVAISHEQNEIKSELKKINQREERIHKLKQRVQNMSTSTMNHLVPDSQSSKTNSKKSQISDSTDVEDENILIGDIESDGEEPVEESQAEEMVFLWYSTKIIFASRTHSQISQFVREVKKSPFGDSIRLISLASRQQLCISEEVTNLKSSTLMNERCLEMQKKGSSTTSKSEDGQPIKKTRKSSSCPFLDSKLVQNVRDLSLTEVTDVESLILSGKKKKACPYYAARNAICDAQLVVVPYSTLLKKHTREACGLKLHNNVVIIDEAHNLLETISSIHSISIWGHQISHAHWQLSQYQQRFYSRLSAKNLLPIKQLIFFLSCLMKSLNLQGKPKTNQAEAEKSNEDEKIFDCSKFCIEAGFDHLNINTLVEFCEKTKLPQKLIYFKPATAEVTPVGGLKTFLGKLNFAAAQSENAPNPVEAVDSKEGGSSLLPILEFMRCLINPNEDGRILCVKKVLSSASCLKYILLNPGSLFKDFVTQPRAVIVAGGTMQPSSEFQFQLFGAAGAPQNRIMSFSCDHIIPPDHVLPLVLTRGPSNKELDFSWGNRSRLLDELANLLLNINQVVSGGVVCFLPSYDFESQVVDHLKKNNYVSKIENRKKLFREPKEAKEVDRVLDEYTRCIKQFANPTNAGGKNGAMLLCVVGGKLSEGINFSDDLARCVIVVGLPYANIQSAALKEKMDYLNKNMMTLLPEGEKRLPGQLYYEALCFKAVNQSIGRAIRHSKDYAALVLADLRYARSSSQSSLPGWIARRLKVTESFGPSIASVSKVCSFDSSFCIWISFQFFYFLLVSFHAQTS</sequence>
<dbReference type="PROSITE" id="PS51193">
    <property type="entry name" value="HELICASE_ATP_BIND_2"/>
    <property type="match status" value="1"/>
</dbReference>
<comment type="cofactor">
    <cofactor evidence="1">
        <name>[4Fe-4S] cluster</name>
        <dbReference type="ChEBI" id="CHEBI:49883"/>
    </cofactor>
</comment>
<keyword evidence="7" id="KW-0347">Helicase</keyword>
<dbReference type="GO" id="GO:0006139">
    <property type="term" value="P:nucleobase-containing compound metabolic process"/>
    <property type="evidence" value="ECO:0007669"/>
    <property type="project" value="InterPro"/>
</dbReference>
<protein>
    <recommendedName>
        <fullName evidence="14">Helicase ATP-binding domain-containing protein</fullName>
    </recommendedName>
</protein>
<evidence type="ECO:0000256" key="11">
    <source>
        <dbReference type="ARBA" id="ARBA00023235"/>
    </source>
</evidence>
<evidence type="ECO:0000259" key="14">
    <source>
        <dbReference type="PROSITE" id="PS51193"/>
    </source>
</evidence>
<evidence type="ECO:0000313" key="15">
    <source>
        <dbReference type="EMBL" id="EFX90202.1"/>
    </source>
</evidence>
<dbReference type="Pfam" id="PF13307">
    <property type="entry name" value="Helicase_C_2"/>
    <property type="match status" value="1"/>
</dbReference>
<keyword evidence="8" id="KW-0067">ATP-binding</keyword>
<evidence type="ECO:0000256" key="1">
    <source>
        <dbReference type="ARBA" id="ARBA00001966"/>
    </source>
</evidence>
<dbReference type="HOGENOM" id="CLU_006515_2_1_1"/>
<keyword evidence="10" id="KW-0411">Iron-sulfur</keyword>
<evidence type="ECO:0000256" key="6">
    <source>
        <dbReference type="ARBA" id="ARBA00022801"/>
    </source>
</evidence>
<evidence type="ECO:0000256" key="13">
    <source>
        <dbReference type="SAM" id="MobiDB-lite"/>
    </source>
</evidence>
<feature type="region of interest" description="Disordered" evidence="13">
    <location>
        <begin position="135"/>
        <end position="172"/>
    </location>
</feature>
<dbReference type="InterPro" id="IPR027417">
    <property type="entry name" value="P-loop_NTPase"/>
</dbReference>